<proteinExistence type="predicted"/>
<name>A0A9D4SLJ8_RHISA</name>
<gene>
    <name evidence="2" type="ORF">HPB52_025681</name>
</gene>
<sequence>MRRRLRNLVSPATLIPIWSVFFLLFFIDLYFLKLKPILANMTVLSVGNLFETPGCSFPLYNPYHWTIAYHWATVNATYSTYEDMCSARNRTVISQEGGKFTLDPKGLLLAYNATVQSTKCHYSVVSRNETAEIPDKEPILGPARELLFGEPIDAEYVQVSCEASGKLLFTEYFLVPQPKQPPQHADELQLEEPPSSRKMSVLILGIDSTSRINFNRLMKNTHKYIVDELGAFEFLGLNKVGDSSFPNQLPLLSGVSGPDTESLFKRHNFDTFPLLWNTFRLEGYTTLFLEEMPYYGLFTFPNYLGFNLPPTDYYPEAVLRMMDEKGGSDRFCVGSRLKTKVLIRYLAEVLKLNSDRSMFSYVWLSDVTHNNLRGGQDIDQPVEEFFRELSDTGVLENTTVLFLSDHGNRIGPYRRSEIGRHEDKTPFCFLILPKRFMREYPEAVVQLEVNQRRLITPYDLHATLLSLLKLPAIDPQPTNKGINLFGAVPPGRTCADAFIAPEFCACTDTASETPDPGVLLSFSRYAVSYINALATLHFPGKCVQWNLDGVDEASALGGRVAGKVLLRVQLTVTPTAHFEVYGTLRSESFGDKHVDFVQRLDIYSNTTTCLPNNSWQKMCMCKPELLNTTSTSQTPDTLDDNE</sequence>
<keyword evidence="3" id="KW-1185">Reference proteome</keyword>
<comment type="caution">
    <text evidence="2">The sequence shown here is derived from an EMBL/GenBank/DDBJ whole genome shotgun (WGS) entry which is preliminary data.</text>
</comment>
<dbReference type="Gene3D" id="3.40.720.10">
    <property type="entry name" value="Alkaline Phosphatase, subunit A"/>
    <property type="match status" value="1"/>
</dbReference>
<reference evidence="2" key="1">
    <citation type="journal article" date="2020" name="Cell">
        <title>Large-Scale Comparative Analyses of Tick Genomes Elucidate Their Genetic Diversity and Vector Capacities.</title>
        <authorList>
            <consortium name="Tick Genome and Microbiome Consortium (TIGMIC)"/>
            <person name="Jia N."/>
            <person name="Wang J."/>
            <person name="Shi W."/>
            <person name="Du L."/>
            <person name="Sun Y."/>
            <person name="Zhan W."/>
            <person name="Jiang J.F."/>
            <person name="Wang Q."/>
            <person name="Zhang B."/>
            <person name="Ji P."/>
            <person name="Bell-Sakyi L."/>
            <person name="Cui X.M."/>
            <person name="Yuan T.T."/>
            <person name="Jiang B.G."/>
            <person name="Yang W.F."/>
            <person name="Lam T.T."/>
            <person name="Chang Q.C."/>
            <person name="Ding S.J."/>
            <person name="Wang X.J."/>
            <person name="Zhu J.G."/>
            <person name="Ruan X.D."/>
            <person name="Zhao L."/>
            <person name="Wei J.T."/>
            <person name="Ye R.Z."/>
            <person name="Que T.C."/>
            <person name="Du C.H."/>
            <person name="Zhou Y.H."/>
            <person name="Cheng J.X."/>
            <person name="Dai P.F."/>
            <person name="Guo W.B."/>
            <person name="Han X.H."/>
            <person name="Huang E.J."/>
            <person name="Li L.F."/>
            <person name="Wei W."/>
            <person name="Gao Y.C."/>
            <person name="Liu J.Z."/>
            <person name="Shao H.Z."/>
            <person name="Wang X."/>
            <person name="Wang C.C."/>
            <person name="Yang T.C."/>
            <person name="Huo Q.B."/>
            <person name="Li W."/>
            <person name="Chen H.Y."/>
            <person name="Chen S.E."/>
            <person name="Zhou L.G."/>
            <person name="Ni X.B."/>
            <person name="Tian J.H."/>
            <person name="Sheng Y."/>
            <person name="Liu T."/>
            <person name="Pan Y.S."/>
            <person name="Xia L.Y."/>
            <person name="Li J."/>
            <person name="Zhao F."/>
            <person name="Cao W.C."/>
        </authorList>
    </citation>
    <scope>NUCLEOTIDE SEQUENCE</scope>
    <source>
        <strain evidence="2">Rsan-2018</strain>
    </source>
</reference>
<dbReference type="InterPro" id="IPR004245">
    <property type="entry name" value="DUF229"/>
</dbReference>
<feature type="transmembrane region" description="Helical" evidence="1">
    <location>
        <begin position="12"/>
        <end position="32"/>
    </location>
</feature>
<dbReference type="AlphaFoldDB" id="A0A9D4SLJ8"/>
<accession>A0A9D4SLJ8</accession>
<reference evidence="2" key="2">
    <citation type="submission" date="2021-09" db="EMBL/GenBank/DDBJ databases">
        <authorList>
            <person name="Jia N."/>
            <person name="Wang J."/>
            <person name="Shi W."/>
            <person name="Du L."/>
            <person name="Sun Y."/>
            <person name="Zhan W."/>
            <person name="Jiang J."/>
            <person name="Wang Q."/>
            <person name="Zhang B."/>
            <person name="Ji P."/>
            <person name="Sakyi L.B."/>
            <person name="Cui X."/>
            <person name="Yuan T."/>
            <person name="Jiang B."/>
            <person name="Yang W."/>
            <person name="Lam T.T.-Y."/>
            <person name="Chang Q."/>
            <person name="Ding S."/>
            <person name="Wang X."/>
            <person name="Zhu J."/>
            <person name="Ruan X."/>
            <person name="Zhao L."/>
            <person name="Wei J."/>
            <person name="Que T."/>
            <person name="Du C."/>
            <person name="Cheng J."/>
            <person name="Dai P."/>
            <person name="Han X."/>
            <person name="Huang E."/>
            <person name="Gao Y."/>
            <person name="Liu J."/>
            <person name="Shao H."/>
            <person name="Ye R."/>
            <person name="Li L."/>
            <person name="Wei W."/>
            <person name="Wang X."/>
            <person name="Wang C."/>
            <person name="Huo Q."/>
            <person name="Li W."/>
            <person name="Guo W."/>
            <person name="Chen H."/>
            <person name="Chen S."/>
            <person name="Zhou L."/>
            <person name="Zhou L."/>
            <person name="Ni X."/>
            <person name="Tian J."/>
            <person name="Zhou Y."/>
            <person name="Sheng Y."/>
            <person name="Liu T."/>
            <person name="Pan Y."/>
            <person name="Xia L."/>
            <person name="Li J."/>
            <person name="Zhao F."/>
            <person name="Cao W."/>
        </authorList>
    </citation>
    <scope>NUCLEOTIDE SEQUENCE</scope>
    <source>
        <strain evidence="2">Rsan-2018</strain>
        <tissue evidence="2">Larvae</tissue>
    </source>
</reference>
<keyword evidence="1" id="KW-0812">Transmembrane</keyword>
<evidence type="ECO:0000313" key="2">
    <source>
        <dbReference type="EMBL" id="KAH7931437.1"/>
    </source>
</evidence>
<evidence type="ECO:0000256" key="1">
    <source>
        <dbReference type="SAM" id="Phobius"/>
    </source>
</evidence>
<keyword evidence="1" id="KW-0472">Membrane</keyword>
<dbReference type="Pfam" id="PF02995">
    <property type="entry name" value="DUF229"/>
    <property type="match status" value="1"/>
</dbReference>
<dbReference type="EMBL" id="JABSTV010002320">
    <property type="protein sequence ID" value="KAH7931437.1"/>
    <property type="molecule type" value="Genomic_DNA"/>
</dbReference>
<dbReference type="PANTHER" id="PTHR10974">
    <property type="entry name" value="FI08016P-RELATED"/>
    <property type="match status" value="1"/>
</dbReference>
<dbReference type="GO" id="GO:0005615">
    <property type="term" value="C:extracellular space"/>
    <property type="evidence" value="ECO:0007669"/>
    <property type="project" value="TreeGrafter"/>
</dbReference>
<dbReference type="SUPFAM" id="SSF53649">
    <property type="entry name" value="Alkaline phosphatase-like"/>
    <property type="match status" value="1"/>
</dbReference>
<protein>
    <submittedName>
        <fullName evidence="2">Uncharacterized protein</fullName>
    </submittedName>
</protein>
<dbReference type="Proteomes" id="UP000821837">
    <property type="component" value="Unassembled WGS sequence"/>
</dbReference>
<dbReference type="PANTHER" id="PTHR10974:SF1">
    <property type="entry name" value="FI08016P-RELATED"/>
    <property type="match status" value="1"/>
</dbReference>
<organism evidence="2 3">
    <name type="scientific">Rhipicephalus sanguineus</name>
    <name type="common">Brown dog tick</name>
    <name type="synonym">Ixodes sanguineus</name>
    <dbReference type="NCBI Taxonomy" id="34632"/>
    <lineage>
        <taxon>Eukaryota</taxon>
        <taxon>Metazoa</taxon>
        <taxon>Ecdysozoa</taxon>
        <taxon>Arthropoda</taxon>
        <taxon>Chelicerata</taxon>
        <taxon>Arachnida</taxon>
        <taxon>Acari</taxon>
        <taxon>Parasitiformes</taxon>
        <taxon>Ixodida</taxon>
        <taxon>Ixodoidea</taxon>
        <taxon>Ixodidae</taxon>
        <taxon>Rhipicephalinae</taxon>
        <taxon>Rhipicephalus</taxon>
        <taxon>Rhipicephalus</taxon>
    </lineage>
</organism>
<dbReference type="VEuPathDB" id="VectorBase:RSAN_054196"/>
<dbReference type="FunFam" id="3.40.720.10:FF:000017">
    <property type="entry name" value="Predicted protein"/>
    <property type="match status" value="1"/>
</dbReference>
<keyword evidence="1" id="KW-1133">Transmembrane helix</keyword>
<dbReference type="InterPro" id="IPR017850">
    <property type="entry name" value="Alkaline_phosphatase_core_sf"/>
</dbReference>
<evidence type="ECO:0000313" key="3">
    <source>
        <dbReference type="Proteomes" id="UP000821837"/>
    </source>
</evidence>
<dbReference type="CDD" id="cd16021">
    <property type="entry name" value="ALP_like"/>
    <property type="match status" value="1"/>
</dbReference>